<feature type="transmembrane region" description="Helical" evidence="7">
    <location>
        <begin position="412"/>
        <end position="430"/>
    </location>
</feature>
<evidence type="ECO:0000256" key="2">
    <source>
        <dbReference type="ARBA" id="ARBA00006829"/>
    </source>
</evidence>
<dbReference type="GO" id="GO:0016020">
    <property type="term" value="C:membrane"/>
    <property type="evidence" value="ECO:0007669"/>
    <property type="project" value="UniProtKB-SubCell"/>
</dbReference>
<evidence type="ECO:0000259" key="9">
    <source>
        <dbReference type="PROSITE" id="PS50850"/>
    </source>
</evidence>
<dbReference type="InterPro" id="IPR050930">
    <property type="entry name" value="MFS_Vesicular_Transporter"/>
</dbReference>
<feature type="transmembrane region" description="Helical" evidence="7">
    <location>
        <begin position="265"/>
        <end position="284"/>
    </location>
</feature>
<dbReference type="InterPro" id="IPR001958">
    <property type="entry name" value="Tet-R_TetA/multi-R_MdtG-like"/>
</dbReference>
<reference evidence="10" key="1">
    <citation type="submission" date="2021-01" db="EMBL/GenBank/DDBJ databases">
        <authorList>
            <person name="Corre E."/>
            <person name="Pelletier E."/>
            <person name="Niang G."/>
            <person name="Scheremetjew M."/>
            <person name="Finn R."/>
            <person name="Kale V."/>
            <person name="Holt S."/>
            <person name="Cochrane G."/>
            <person name="Meng A."/>
            <person name="Brown T."/>
            <person name="Cohen L."/>
        </authorList>
    </citation>
    <scope>NUCLEOTIDE SEQUENCE</scope>
    <source>
        <strain evidence="10">CCMP3303</strain>
    </source>
</reference>
<keyword evidence="4 7" id="KW-0812">Transmembrane</keyword>
<keyword evidence="5 7" id="KW-1133">Transmembrane helix</keyword>
<dbReference type="CDD" id="cd17325">
    <property type="entry name" value="MFS_MdtG_SLC18_like"/>
    <property type="match status" value="1"/>
</dbReference>
<keyword evidence="6 7" id="KW-0472">Membrane</keyword>
<feature type="transmembrane region" description="Helical" evidence="7">
    <location>
        <begin position="231"/>
        <end position="253"/>
    </location>
</feature>
<dbReference type="PANTHER" id="PTHR23506">
    <property type="entry name" value="GH10249P"/>
    <property type="match status" value="1"/>
</dbReference>
<dbReference type="PROSITE" id="PS50850">
    <property type="entry name" value="MFS"/>
    <property type="match status" value="1"/>
</dbReference>
<dbReference type="Pfam" id="PF07690">
    <property type="entry name" value="MFS_1"/>
    <property type="match status" value="2"/>
</dbReference>
<dbReference type="InterPro" id="IPR020846">
    <property type="entry name" value="MFS_dom"/>
</dbReference>
<feature type="transmembrane region" description="Helical" evidence="7">
    <location>
        <begin position="172"/>
        <end position="191"/>
    </location>
</feature>
<feature type="chain" id="PRO_5031394081" description="Major facilitator superfamily (MFS) profile domain-containing protein" evidence="8">
    <location>
        <begin position="33"/>
        <end position="502"/>
    </location>
</feature>
<evidence type="ECO:0000256" key="5">
    <source>
        <dbReference type="ARBA" id="ARBA00022989"/>
    </source>
</evidence>
<evidence type="ECO:0000256" key="8">
    <source>
        <dbReference type="SAM" id="SignalP"/>
    </source>
</evidence>
<evidence type="ECO:0000256" key="1">
    <source>
        <dbReference type="ARBA" id="ARBA00004141"/>
    </source>
</evidence>
<sequence length="502" mass="52604">MARRKGRGMSMKMSCQRCTKFIFVLLLQSALSASPTIAVSSASTLTPLPQIRRGSSKSDAFLDRSSAKVSNAFLRKVADIRSGAIESADKRLSQCARQRLTVLLVATALFNDMLQLTMLLPIIHTLVTSPPPLGVEGNSELALGIFFASKDICQMAMAPVAGILTSKTSPNVALLLSTVGLGLATAVFAEATTFWQLLLARGAQGAASAAVMCGGMSLIAETHSANNRGSAIGLAQTGLAGGLLCGPLIGGLLFERLGRRNTFRLAAVIVLMNALAQLVLMSFAPPERHIAADAKGGGQDQKKGGKMTLLASSRSLLTNRDILGVASSTFAIHAVVGVIKPLSQVVLDREFGVSMVHRSLIISIATVTYFMSTPISGWVSDHMSRPHLVALSLGLMALSAVFFALRTCFGMWAFNICVGLLGTSMGVAGSSSQSLLADLVDRNNIGSYSMAYALSDVADSLGLIVGPIVGLFLSQRFGPSSGVLSVGALCVFLTPVMLRIKP</sequence>
<dbReference type="SUPFAM" id="SSF103473">
    <property type="entry name" value="MFS general substrate transporter"/>
    <property type="match status" value="1"/>
</dbReference>
<dbReference type="GO" id="GO:0022857">
    <property type="term" value="F:transmembrane transporter activity"/>
    <property type="evidence" value="ECO:0007669"/>
    <property type="project" value="InterPro"/>
</dbReference>
<evidence type="ECO:0000256" key="7">
    <source>
        <dbReference type="SAM" id="Phobius"/>
    </source>
</evidence>
<comment type="similarity">
    <text evidence="2">Belongs to the major facilitator superfamily. Vesicular transporter family.</text>
</comment>
<proteinExistence type="inferred from homology"/>
<dbReference type="AlphaFoldDB" id="A0A7S0B0Z6"/>
<dbReference type="EMBL" id="HBEJ01018204">
    <property type="protein sequence ID" value="CAD8379572.1"/>
    <property type="molecule type" value="Transcribed_RNA"/>
</dbReference>
<feature type="domain" description="Major facilitator superfamily (MFS) profile" evidence="9">
    <location>
        <begin position="101"/>
        <end position="502"/>
    </location>
</feature>
<comment type="subcellular location">
    <subcellularLocation>
        <location evidence="1">Membrane</location>
        <topology evidence="1">Multi-pass membrane protein</topology>
    </subcellularLocation>
</comment>
<keyword evidence="8" id="KW-0732">Signal</keyword>
<accession>A0A7S0B0Z6</accession>
<dbReference type="PANTHER" id="PTHR23506:SF23">
    <property type="entry name" value="GH10249P"/>
    <property type="match status" value="1"/>
</dbReference>
<protein>
    <recommendedName>
        <fullName evidence="9">Major facilitator superfamily (MFS) profile domain-containing protein</fullName>
    </recommendedName>
</protein>
<dbReference type="PRINTS" id="PR01035">
    <property type="entry name" value="TCRTETA"/>
</dbReference>
<evidence type="ECO:0000256" key="4">
    <source>
        <dbReference type="ARBA" id="ARBA00022692"/>
    </source>
</evidence>
<dbReference type="InterPro" id="IPR011701">
    <property type="entry name" value="MFS"/>
</dbReference>
<feature type="transmembrane region" description="Helical" evidence="7">
    <location>
        <begin position="322"/>
        <end position="339"/>
    </location>
</feature>
<evidence type="ECO:0000313" key="10">
    <source>
        <dbReference type="EMBL" id="CAD8379572.1"/>
    </source>
</evidence>
<feature type="transmembrane region" description="Helical" evidence="7">
    <location>
        <begin position="480"/>
        <end position="500"/>
    </location>
</feature>
<keyword evidence="3" id="KW-0813">Transport</keyword>
<evidence type="ECO:0000256" key="6">
    <source>
        <dbReference type="ARBA" id="ARBA00023136"/>
    </source>
</evidence>
<organism evidence="10">
    <name type="scientific">Minutocellus polymorphus</name>
    <dbReference type="NCBI Taxonomy" id="265543"/>
    <lineage>
        <taxon>Eukaryota</taxon>
        <taxon>Sar</taxon>
        <taxon>Stramenopiles</taxon>
        <taxon>Ochrophyta</taxon>
        <taxon>Bacillariophyta</taxon>
        <taxon>Mediophyceae</taxon>
        <taxon>Cymatosirophycidae</taxon>
        <taxon>Cymatosirales</taxon>
        <taxon>Cymatosiraceae</taxon>
        <taxon>Minutocellus</taxon>
    </lineage>
</organism>
<feature type="signal peptide" evidence="8">
    <location>
        <begin position="1"/>
        <end position="32"/>
    </location>
</feature>
<dbReference type="Gene3D" id="1.20.1250.20">
    <property type="entry name" value="MFS general substrate transporter like domains"/>
    <property type="match status" value="2"/>
</dbReference>
<feature type="transmembrane region" description="Helical" evidence="7">
    <location>
        <begin position="386"/>
        <end position="405"/>
    </location>
</feature>
<dbReference type="InterPro" id="IPR036259">
    <property type="entry name" value="MFS_trans_sf"/>
</dbReference>
<gene>
    <name evidence="10" type="ORF">MPOL1434_LOCUS10598</name>
</gene>
<feature type="transmembrane region" description="Helical" evidence="7">
    <location>
        <begin position="450"/>
        <end position="473"/>
    </location>
</feature>
<feature type="transmembrane region" description="Helical" evidence="7">
    <location>
        <begin position="360"/>
        <end position="380"/>
    </location>
</feature>
<name>A0A7S0B0Z6_9STRA</name>
<evidence type="ECO:0000256" key="3">
    <source>
        <dbReference type="ARBA" id="ARBA00022448"/>
    </source>
</evidence>